<gene>
    <name evidence="2" type="ORF">GCM10008967_41240</name>
</gene>
<reference evidence="3" key="1">
    <citation type="journal article" date="2019" name="Int. J. Syst. Evol. Microbiol.">
        <title>The Global Catalogue of Microorganisms (GCM) 10K type strain sequencing project: providing services to taxonomists for standard genome sequencing and annotation.</title>
        <authorList>
            <consortium name="The Broad Institute Genomics Platform"/>
            <consortium name="The Broad Institute Genome Sequencing Center for Infectious Disease"/>
            <person name="Wu L."/>
            <person name="Ma J."/>
        </authorList>
    </citation>
    <scope>NUCLEOTIDE SEQUENCE [LARGE SCALE GENOMIC DNA]</scope>
    <source>
        <strain evidence="3">JCM 9731</strain>
    </source>
</reference>
<proteinExistence type="predicted"/>
<dbReference type="Pfam" id="PF01521">
    <property type="entry name" value="Fe-S_biosyn"/>
    <property type="match status" value="1"/>
</dbReference>
<dbReference type="Gene3D" id="2.60.300.12">
    <property type="entry name" value="HesB-like domain"/>
    <property type="match status" value="1"/>
</dbReference>
<dbReference type="InterPro" id="IPR035903">
    <property type="entry name" value="HesB-like_dom_sf"/>
</dbReference>
<dbReference type="RefSeq" id="WP_343803610.1">
    <property type="nucleotide sequence ID" value="NZ_BAAADJ010000064.1"/>
</dbReference>
<comment type="caution">
    <text evidence="2">The sequence shown here is derived from an EMBL/GenBank/DDBJ whole genome shotgun (WGS) entry which is preliminary data.</text>
</comment>
<accession>A0ABP3GJH7</accession>
<evidence type="ECO:0000313" key="2">
    <source>
        <dbReference type="EMBL" id="GAA0346583.1"/>
    </source>
</evidence>
<evidence type="ECO:0000313" key="3">
    <source>
        <dbReference type="Proteomes" id="UP001500782"/>
    </source>
</evidence>
<evidence type="ECO:0000259" key="1">
    <source>
        <dbReference type="Pfam" id="PF01521"/>
    </source>
</evidence>
<sequence length="104" mass="11863">MNITITERAGLEIGKRVNVKQETLRLLYDTEGCGCAVSGVPTLYKEKSQPKDRQAQTNTNVNIYYNPQHEVFLGTELIIDFSEKANTFQLKTPNEMLSPRMRLI</sequence>
<organism evidence="2 3">
    <name type="scientific">Bacillus carboniphilus</name>
    <dbReference type="NCBI Taxonomy" id="86663"/>
    <lineage>
        <taxon>Bacteria</taxon>
        <taxon>Bacillati</taxon>
        <taxon>Bacillota</taxon>
        <taxon>Bacilli</taxon>
        <taxon>Bacillales</taxon>
        <taxon>Bacillaceae</taxon>
        <taxon>Bacillus</taxon>
    </lineage>
</organism>
<dbReference type="EMBL" id="BAAADJ010000064">
    <property type="protein sequence ID" value="GAA0346583.1"/>
    <property type="molecule type" value="Genomic_DNA"/>
</dbReference>
<feature type="domain" description="Core" evidence="1">
    <location>
        <begin position="1"/>
        <end position="103"/>
    </location>
</feature>
<dbReference type="InterPro" id="IPR000361">
    <property type="entry name" value="ATAP_core_dom"/>
</dbReference>
<dbReference type="SUPFAM" id="SSF89360">
    <property type="entry name" value="HesB-like domain"/>
    <property type="match status" value="1"/>
</dbReference>
<name>A0ABP3GJH7_9BACI</name>
<protein>
    <submittedName>
        <fullName evidence="2">Iron-sulfur cluster biosynthesis family protein</fullName>
    </submittedName>
</protein>
<dbReference type="Proteomes" id="UP001500782">
    <property type="component" value="Unassembled WGS sequence"/>
</dbReference>
<keyword evidence="3" id="KW-1185">Reference proteome</keyword>